<dbReference type="EMBL" id="CP113520">
    <property type="protein sequence ID" value="WAJ29755.1"/>
    <property type="molecule type" value="Genomic_DNA"/>
</dbReference>
<sequence>MNTANLQIEGLLVAVSTLMEALRARGALTAAEIDGALAEAEAALLADPERPPELSHAHVEAICFPVRYLRLANRSAGQGRVESFTDLAARVGREKP</sequence>
<reference evidence="1" key="1">
    <citation type="submission" date="2022-11" db="EMBL/GenBank/DDBJ databases">
        <title>beta-Carotene-producing bacterium, Jeongeuplla avenae sp. nov., alleviates the salt stress of Arabidopsis seedlings.</title>
        <authorList>
            <person name="Jiang L."/>
            <person name="Lee J."/>
        </authorList>
    </citation>
    <scope>NUCLEOTIDE SEQUENCE</scope>
    <source>
        <strain evidence="1">DY_R2A_6</strain>
    </source>
</reference>
<accession>A0ACD4NS00</accession>
<dbReference type="Proteomes" id="UP001163223">
    <property type="component" value="Chromosome"/>
</dbReference>
<protein>
    <submittedName>
        <fullName evidence="1">Uncharacterized protein</fullName>
    </submittedName>
</protein>
<organism evidence="1 2">
    <name type="scientific">Antarcticirhabdus aurantiaca</name>
    <dbReference type="NCBI Taxonomy" id="2606717"/>
    <lineage>
        <taxon>Bacteria</taxon>
        <taxon>Pseudomonadati</taxon>
        <taxon>Pseudomonadota</taxon>
        <taxon>Alphaproteobacteria</taxon>
        <taxon>Hyphomicrobiales</taxon>
        <taxon>Aurantimonadaceae</taxon>
        <taxon>Antarcticirhabdus</taxon>
    </lineage>
</organism>
<keyword evidence="2" id="KW-1185">Reference proteome</keyword>
<proteinExistence type="predicted"/>
<evidence type="ECO:0000313" key="1">
    <source>
        <dbReference type="EMBL" id="WAJ29755.1"/>
    </source>
</evidence>
<gene>
    <name evidence="1" type="ORF">OXU80_05900</name>
</gene>
<name>A0ACD4NS00_9HYPH</name>
<evidence type="ECO:0000313" key="2">
    <source>
        <dbReference type="Proteomes" id="UP001163223"/>
    </source>
</evidence>